<accession>A0A271J467</accession>
<comment type="caution">
    <text evidence="4">The sequence shown here is derived from an EMBL/GenBank/DDBJ whole genome shotgun (WGS) entry which is preliminary data.</text>
</comment>
<dbReference type="EMBL" id="MQWD01000001">
    <property type="protein sequence ID" value="PAP78302.1"/>
    <property type="molecule type" value="Genomic_DNA"/>
</dbReference>
<gene>
    <name evidence="4" type="ORF">BSZ37_18660</name>
</gene>
<feature type="domain" description="PhoD-like phosphatase metallophosphatase" evidence="2">
    <location>
        <begin position="197"/>
        <end position="430"/>
    </location>
</feature>
<dbReference type="InterPro" id="IPR029052">
    <property type="entry name" value="Metallo-depent_PP-like"/>
</dbReference>
<dbReference type="Pfam" id="PF25077">
    <property type="entry name" value="DUF7800"/>
    <property type="match status" value="1"/>
</dbReference>
<protein>
    <submittedName>
        <fullName evidence="4">Uncharacterized protein</fullName>
    </submittedName>
</protein>
<feature type="chain" id="PRO_5012560625" evidence="1">
    <location>
        <begin position="25"/>
        <end position="498"/>
    </location>
</feature>
<keyword evidence="5" id="KW-1185">Reference proteome</keyword>
<evidence type="ECO:0000313" key="5">
    <source>
        <dbReference type="Proteomes" id="UP000216339"/>
    </source>
</evidence>
<dbReference type="InterPro" id="IPR038607">
    <property type="entry name" value="PhoD-like_sf"/>
</dbReference>
<keyword evidence="1" id="KW-0732">Signal</keyword>
<dbReference type="PANTHER" id="PTHR33987:SF1">
    <property type="entry name" value="CALCINEURIN-LIKE METALLO-PHOSPHOESTERASE SUPERFAMILY PROTEIN"/>
    <property type="match status" value="1"/>
</dbReference>
<dbReference type="Pfam" id="PF09423">
    <property type="entry name" value="PhoD"/>
    <property type="match status" value="1"/>
</dbReference>
<sequence length="498" mass="53608">MPLRSLLLVAAALVAGGCAPALTAASSTPAGQAAIERAVQSALVRAGLASPTASPLPTAEAEAPALHAGPMLADVTHRGAAVWVLTSPGSEVVVDAFGPDSLEAGGTMLAASGRTTSGPDGTATVRLFGLEPGTTYDVTVTVDGVDVTPTSYATRVETQPLWQWRTDPPAFTAAIGSCYYDNDPAYDRPGDAYGGSPSIFGEIAALDPDLMLWLGDNVYLREVDWWDAAGIDYRYRHSRSEPALQPLLARAAHYAIWDDHDYGPNDSDRSYVLKDEALETFSDYWPAAARGLPGVPGVFTHFQWADVEFFMLDDRYHRAPNDAPDAERQILGPEQAQWLLDALTTSQAPFKIVAVGGQFLNPLPVFETFAAIAPRERRTLLDQIAARRIEGVVFLSGDRHHTELLKMDRPGAYPLYEFTSSPLTAGASTYPLRGDSPEYTNPLRVDGTLVAGEHNFGTLTVTGPRTDRVLTMRTYKADGALLWEHAVRARNLTVPGGE</sequence>
<name>A0A271J467_9BACT</name>
<dbReference type="Proteomes" id="UP000216339">
    <property type="component" value="Unassembled WGS sequence"/>
</dbReference>
<proteinExistence type="predicted"/>
<dbReference type="PANTHER" id="PTHR33987">
    <property type="entry name" value="CALCINEURIN-LIKE METALLO-PHOSPHOESTERASE SUPERFAMILY PROTEIN"/>
    <property type="match status" value="1"/>
</dbReference>
<dbReference type="RefSeq" id="WP_218830562.1">
    <property type="nucleotide sequence ID" value="NZ_MQWD01000001.1"/>
</dbReference>
<feature type="signal peptide" evidence="1">
    <location>
        <begin position="1"/>
        <end position="24"/>
    </location>
</feature>
<evidence type="ECO:0000313" key="4">
    <source>
        <dbReference type="EMBL" id="PAP78302.1"/>
    </source>
</evidence>
<evidence type="ECO:0000256" key="1">
    <source>
        <dbReference type="SAM" id="SignalP"/>
    </source>
</evidence>
<dbReference type="InterPro" id="IPR018946">
    <property type="entry name" value="PhoD-like_MPP"/>
</dbReference>
<dbReference type="InterPro" id="IPR056702">
    <property type="entry name" value="DUF7800"/>
</dbReference>
<organism evidence="4 5">
    <name type="scientific">Rubrivirga marina</name>
    <dbReference type="NCBI Taxonomy" id="1196024"/>
    <lineage>
        <taxon>Bacteria</taxon>
        <taxon>Pseudomonadati</taxon>
        <taxon>Rhodothermota</taxon>
        <taxon>Rhodothermia</taxon>
        <taxon>Rhodothermales</taxon>
        <taxon>Rubricoccaceae</taxon>
        <taxon>Rubrivirga</taxon>
    </lineage>
</organism>
<evidence type="ECO:0000259" key="2">
    <source>
        <dbReference type="Pfam" id="PF09423"/>
    </source>
</evidence>
<dbReference type="Gene3D" id="3.60.21.70">
    <property type="entry name" value="PhoD-like phosphatase"/>
    <property type="match status" value="1"/>
</dbReference>
<dbReference type="CDD" id="cd07389">
    <property type="entry name" value="MPP_PhoD"/>
    <property type="match status" value="1"/>
</dbReference>
<feature type="domain" description="DUF7800" evidence="3">
    <location>
        <begin position="65"/>
        <end position="151"/>
    </location>
</feature>
<evidence type="ECO:0000259" key="3">
    <source>
        <dbReference type="Pfam" id="PF25077"/>
    </source>
</evidence>
<dbReference type="AlphaFoldDB" id="A0A271J467"/>
<dbReference type="SUPFAM" id="SSF56300">
    <property type="entry name" value="Metallo-dependent phosphatases"/>
    <property type="match status" value="1"/>
</dbReference>
<reference evidence="4 5" key="1">
    <citation type="submission" date="2016-11" db="EMBL/GenBank/DDBJ databases">
        <title>Study of marine rhodopsin-containing bacteria.</title>
        <authorList>
            <person name="Yoshizawa S."/>
            <person name="Kumagai Y."/>
            <person name="Kogure K."/>
        </authorList>
    </citation>
    <scope>NUCLEOTIDE SEQUENCE [LARGE SCALE GENOMIC DNA]</scope>
    <source>
        <strain evidence="4 5">SAORIC-28</strain>
    </source>
</reference>
<dbReference type="PROSITE" id="PS51257">
    <property type="entry name" value="PROKAR_LIPOPROTEIN"/>
    <property type="match status" value="1"/>
</dbReference>